<organism evidence="2 3">
    <name type="scientific">Stylosanthes scabra</name>
    <dbReference type="NCBI Taxonomy" id="79078"/>
    <lineage>
        <taxon>Eukaryota</taxon>
        <taxon>Viridiplantae</taxon>
        <taxon>Streptophyta</taxon>
        <taxon>Embryophyta</taxon>
        <taxon>Tracheophyta</taxon>
        <taxon>Spermatophyta</taxon>
        <taxon>Magnoliopsida</taxon>
        <taxon>eudicotyledons</taxon>
        <taxon>Gunneridae</taxon>
        <taxon>Pentapetalae</taxon>
        <taxon>rosids</taxon>
        <taxon>fabids</taxon>
        <taxon>Fabales</taxon>
        <taxon>Fabaceae</taxon>
        <taxon>Papilionoideae</taxon>
        <taxon>50 kb inversion clade</taxon>
        <taxon>dalbergioids sensu lato</taxon>
        <taxon>Dalbergieae</taxon>
        <taxon>Pterocarpus clade</taxon>
        <taxon>Stylosanthes</taxon>
    </lineage>
</organism>
<evidence type="ECO:0000259" key="1">
    <source>
        <dbReference type="SMART" id="SM00256"/>
    </source>
</evidence>
<dbReference type="Pfam" id="PF12937">
    <property type="entry name" value="F-box-like"/>
    <property type="match status" value="1"/>
</dbReference>
<reference evidence="2 3" key="1">
    <citation type="journal article" date="2023" name="Plants (Basel)">
        <title>Bridging the Gap: Combining Genomics and Transcriptomics Approaches to Understand Stylosanthes scabra, an Orphan Legume from the Brazilian Caatinga.</title>
        <authorList>
            <person name="Ferreira-Neto J.R.C."/>
            <person name="da Silva M.D."/>
            <person name="Binneck E."/>
            <person name="de Melo N.F."/>
            <person name="da Silva R.H."/>
            <person name="de Melo A.L.T.M."/>
            <person name="Pandolfi V."/>
            <person name="Bustamante F.O."/>
            <person name="Brasileiro-Vidal A.C."/>
            <person name="Benko-Iseppon A.M."/>
        </authorList>
    </citation>
    <scope>NUCLEOTIDE SEQUENCE [LARGE SCALE GENOMIC DNA]</scope>
    <source>
        <tissue evidence="2">Leaves</tissue>
    </source>
</reference>
<dbReference type="InterPro" id="IPR050796">
    <property type="entry name" value="SCF_F-box_component"/>
</dbReference>
<dbReference type="Proteomes" id="UP001341840">
    <property type="component" value="Unassembled WGS sequence"/>
</dbReference>
<evidence type="ECO:0000313" key="3">
    <source>
        <dbReference type="Proteomes" id="UP001341840"/>
    </source>
</evidence>
<proteinExistence type="predicted"/>
<dbReference type="Gene3D" id="1.20.1280.50">
    <property type="match status" value="1"/>
</dbReference>
<protein>
    <recommendedName>
        <fullName evidence="1">F-box domain-containing protein</fullName>
    </recommendedName>
</protein>
<name>A0ABU6RHJ1_9FABA</name>
<dbReference type="EMBL" id="JASCZI010030548">
    <property type="protein sequence ID" value="MED6123532.1"/>
    <property type="molecule type" value="Genomic_DNA"/>
</dbReference>
<dbReference type="CDD" id="cd09917">
    <property type="entry name" value="F-box_SF"/>
    <property type="match status" value="1"/>
</dbReference>
<comment type="caution">
    <text evidence="2">The sequence shown here is derived from an EMBL/GenBank/DDBJ whole genome shotgun (WGS) entry which is preliminary data.</text>
</comment>
<accession>A0ABU6RHJ1</accession>
<gene>
    <name evidence="2" type="ORF">PIB30_049990</name>
</gene>
<dbReference type="InterPro" id="IPR001810">
    <property type="entry name" value="F-box_dom"/>
</dbReference>
<dbReference type="PANTHER" id="PTHR31672">
    <property type="entry name" value="BNACNNG10540D PROTEIN"/>
    <property type="match status" value="1"/>
</dbReference>
<keyword evidence="3" id="KW-1185">Reference proteome</keyword>
<dbReference type="SUPFAM" id="SSF81383">
    <property type="entry name" value="F-box domain"/>
    <property type="match status" value="1"/>
</dbReference>
<sequence>MSGVPSNLPQMPFLPEEVMLNIFLCLDAATILACRSTCHYWQNKLSSYEFLVEVSRRLLARGSHLFVHFGYSITEELSVDWITKMDPVMGEVFAFQFPFTLNPEGWFHIIGVQNGLFCVRFSEDGGASSIIVWNPATSQIRAMDDPLQQHYTDCVYHYALSFFPASVDYAILHISGHHEENAHPTLKIFFDYFCESLPKKGSKVTNKSYKKNKHRRQLQHLVNIMPNCRDSYRTPKQP</sequence>
<dbReference type="SMART" id="SM00256">
    <property type="entry name" value="FBOX"/>
    <property type="match status" value="1"/>
</dbReference>
<evidence type="ECO:0000313" key="2">
    <source>
        <dbReference type="EMBL" id="MED6123532.1"/>
    </source>
</evidence>
<feature type="domain" description="F-box" evidence="1">
    <location>
        <begin position="14"/>
        <end position="54"/>
    </location>
</feature>
<dbReference type="InterPro" id="IPR036047">
    <property type="entry name" value="F-box-like_dom_sf"/>
</dbReference>